<evidence type="ECO:0000313" key="2">
    <source>
        <dbReference type="Proteomes" id="UP001142372"/>
    </source>
</evidence>
<proteinExistence type="predicted"/>
<accession>A0A9W6HB68</accession>
<dbReference type="EMBL" id="BSEN01000014">
    <property type="protein sequence ID" value="GLJ77316.1"/>
    <property type="molecule type" value="Genomic_DNA"/>
</dbReference>
<gene>
    <name evidence="1" type="ORF">GCM10017584_28900</name>
</gene>
<organism evidence="1 2">
    <name type="scientific">Leifsonia poae</name>
    <dbReference type="NCBI Taxonomy" id="110933"/>
    <lineage>
        <taxon>Bacteria</taxon>
        <taxon>Bacillati</taxon>
        <taxon>Actinomycetota</taxon>
        <taxon>Actinomycetes</taxon>
        <taxon>Micrococcales</taxon>
        <taxon>Microbacteriaceae</taxon>
        <taxon>Leifsonia</taxon>
    </lineage>
</organism>
<dbReference type="Proteomes" id="UP001142372">
    <property type="component" value="Unassembled WGS sequence"/>
</dbReference>
<sequence length="54" mass="5956">MHPYLHWTGPDGTTTRGCTNVLAMLTARSQAGEPLAAPEAVELRDAQLYRWLST</sequence>
<evidence type="ECO:0000313" key="1">
    <source>
        <dbReference type="EMBL" id="GLJ77316.1"/>
    </source>
</evidence>
<comment type="caution">
    <text evidence="1">The sequence shown here is derived from an EMBL/GenBank/DDBJ whole genome shotgun (WGS) entry which is preliminary data.</text>
</comment>
<keyword evidence="2" id="KW-1185">Reference proteome</keyword>
<dbReference type="AlphaFoldDB" id="A0A9W6HB68"/>
<name>A0A9W6HB68_9MICO</name>
<reference evidence="1" key="1">
    <citation type="journal article" date="2014" name="Int. J. Syst. Evol. Microbiol.">
        <title>Complete genome sequence of Corynebacterium casei LMG S-19264T (=DSM 44701T), isolated from a smear-ripened cheese.</title>
        <authorList>
            <consortium name="US DOE Joint Genome Institute (JGI-PGF)"/>
            <person name="Walter F."/>
            <person name="Albersmeier A."/>
            <person name="Kalinowski J."/>
            <person name="Ruckert C."/>
        </authorList>
    </citation>
    <scope>NUCLEOTIDE SEQUENCE</scope>
    <source>
        <strain evidence="1">VKM Ac-1401</strain>
    </source>
</reference>
<protein>
    <submittedName>
        <fullName evidence="1">Uncharacterized protein</fullName>
    </submittedName>
</protein>
<reference evidence="1" key="2">
    <citation type="submission" date="2023-01" db="EMBL/GenBank/DDBJ databases">
        <authorList>
            <person name="Sun Q."/>
            <person name="Evtushenko L."/>
        </authorList>
    </citation>
    <scope>NUCLEOTIDE SEQUENCE</scope>
    <source>
        <strain evidence="1">VKM Ac-1401</strain>
    </source>
</reference>